<dbReference type="HAMAP" id="MF_00195">
    <property type="entry name" value="GTPase_Der"/>
    <property type="match status" value="1"/>
</dbReference>
<comment type="function">
    <text evidence="8 10">GTPase that plays an essential role in the late steps of ribosome biogenesis.</text>
</comment>
<organism evidence="13 14">
    <name type="scientific">Desulfosarcina widdelii</name>
    <dbReference type="NCBI Taxonomy" id="947919"/>
    <lineage>
        <taxon>Bacteria</taxon>
        <taxon>Pseudomonadati</taxon>
        <taxon>Thermodesulfobacteriota</taxon>
        <taxon>Desulfobacteria</taxon>
        <taxon>Desulfobacterales</taxon>
        <taxon>Desulfosarcinaceae</taxon>
        <taxon>Desulfosarcina</taxon>
    </lineage>
</organism>
<dbReference type="NCBIfam" id="TIGR03594">
    <property type="entry name" value="GTPase_EngA"/>
    <property type="match status" value="1"/>
</dbReference>
<dbReference type="Gene3D" id="3.40.50.300">
    <property type="entry name" value="P-loop containing nucleotide triphosphate hydrolases"/>
    <property type="match status" value="2"/>
</dbReference>
<dbReference type="OrthoDB" id="9805918at2"/>
<dbReference type="NCBIfam" id="TIGR00231">
    <property type="entry name" value="small_GTP"/>
    <property type="match status" value="2"/>
</dbReference>
<dbReference type="AlphaFoldDB" id="A0A5K7ZQ51"/>
<feature type="binding site" evidence="8">
    <location>
        <begin position="119"/>
        <end position="122"/>
    </location>
    <ligand>
        <name>GTP</name>
        <dbReference type="ChEBI" id="CHEBI:37565"/>
        <label>1</label>
    </ligand>
</feature>
<evidence type="ECO:0000256" key="9">
    <source>
        <dbReference type="PROSITE-ProRule" id="PRU01049"/>
    </source>
</evidence>
<dbReference type="FunFam" id="3.40.50.300:FF:000057">
    <property type="entry name" value="GTPase Der"/>
    <property type="match status" value="1"/>
</dbReference>
<evidence type="ECO:0000256" key="10">
    <source>
        <dbReference type="RuleBase" id="RU004481"/>
    </source>
</evidence>
<dbReference type="InterPro" id="IPR016484">
    <property type="entry name" value="GTPase_Der"/>
</dbReference>
<name>A0A5K7ZQ51_9BACT</name>
<keyword evidence="14" id="KW-1185">Reference proteome</keyword>
<dbReference type="KEGG" id="dwd:DSCW_64140"/>
<keyword evidence="4 10" id="KW-0677">Repeat</keyword>
<keyword evidence="5 8" id="KW-0547">Nucleotide-binding</keyword>
<dbReference type="InterPro" id="IPR005225">
    <property type="entry name" value="Small_GTP-bd"/>
</dbReference>
<feature type="binding site" evidence="8">
    <location>
        <begin position="229"/>
        <end position="233"/>
    </location>
    <ligand>
        <name>GTP</name>
        <dbReference type="ChEBI" id="CHEBI:37565"/>
        <label>2</label>
    </ligand>
</feature>
<evidence type="ECO:0000256" key="3">
    <source>
        <dbReference type="ARBA" id="ARBA00022517"/>
    </source>
</evidence>
<dbReference type="PRINTS" id="PR00326">
    <property type="entry name" value="GTP1OBG"/>
</dbReference>
<feature type="domain" description="EngA-type G" evidence="12">
    <location>
        <begin position="176"/>
        <end position="352"/>
    </location>
</feature>
<dbReference type="PROSITE" id="PS51712">
    <property type="entry name" value="G_ENGA"/>
    <property type="match status" value="2"/>
</dbReference>
<protein>
    <recommendedName>
        <fullName evidence="2 8">GTPase Der</fullName>
    </recommendedName>
    <alternativeName>
        <fullName evidence="7 8">GTP-binding protein EngA</fullName>
    </alternativeName>
</protein>
<dbReference type="InterPro" id="IPR015946">
    <property type="entry name" value="KH_dom-like_a/b"/>
</dbReference>
<keyword evidence="3 8" id="KW-0690">Ribosome biogenesis</keyword>
<feature type="binding site" evidence="8">
    <location>
        <begin position="182"/>
        <end position="189"/>
    </location>
    <ligand>
        <name>GTP</name>
        <dbReference type="ChEBI" id="CHEBI:37565"/>
        <label>2</label>
    </ligand>
</feature>
<comment type="similarity">
    <text evidence="1 8 9 10">Belongs to the TRAFAC class TrmE-Era-EngA-EngB-Septin-like GTPase superfamily. EngA (Der) GTPase family.</text>
</comment>
<dbReference type="PANTHER" id="PTHR43834">
    <property type="entry name" value="GTPASE DER"/>
    <property type="match status" value="1"/>
</dbReference>
<comment type="subunit">
    <text evidence="8">Associates with the 50S ribosomal subunit.</text>
</comment>
<dbReference type="GO" id="GO:0043022">
    <property type="term" value="F:ribosome binding"/>
    <property type="evidence" value="ECO:0007669"/>
    <property type="project" value="TreeGrafter"/>
</dbReference>
<dbReference type="CDD" id="cd01895">
    <property type="entry name" value="EngA2"/>
    <property type="match status" value="1"/>
</dbReference>
<evidence type="ECO:0000313" key="14">
    <source>
        <dbReference type="Proteomes" id="UP000427769"/>
    </source>
</evidence>
<reference evidence="13 14" key="1">
    <citation type="submission" date="2019-11" db="EMBL/GenBank/DDBJ databases">
        <title>Comparative genomics of hydrocarbon-degrading Desulfosarcina strains.</title>
        <authorList>
            <person name="Watanabe M."/>
            <person name="Kojima H."/>
            <person name="Fukui M."/>
        </authorList>
    </citation>
    <scope>NUCLEOTIDE SEQUENCE [LARGE SCALE GENOMIC DNA]</scope>
    <source>
        <strain evidence="13 14">PP31</strain>
    </source>
</reference>
<gene>
    <name evidence="8 13" type="primary">der</name>
    <name evidence="13" type="ORF">DSCW_64140</name>
</gene>
<dbReference type="CDD" id="cd01894">
    <property type="entry name" value="EngA1"/>
    <property type="match status" value="1"/>
</dbReference>
<feature type="region of interest" description="Disordered" evidence="11">
    <location>
        <begin position="442"/>
        <end position="461"/>
    </location>
</feature>
<dbReference type="PIRSF" id="PIRSF006485">
    <property type="entry name" value="GTP-binding_EngA"/>
    <property type="match status" value="1"/>
</dbReference>
<evidence type="ECO:0000256" key="11">
    <source>
        <dbReference type="SAM" id="MobiDB-lite"/>
    </source>
</evidence>
<dbReference type="Gene3D" id="3.30.300.20">
    <property type="match status" value="1"/>
</dbReference>
<dbReference type="PANTHER" id="PTHR43834:SF6">
    <property type="entry name" value="GTPASE DER"/>
    <property type="match status" value="1"/>
</dbReference>
<evidence type="ECO:0000256" key="8">
    <source>
        <dbReference type="HAMAP-Rule" id="MF_00195"/>
    </source>
</evidence>
<dbReference type="Proteomes" id="UP000427769">
    <property type="component" value="Chromosome"/>
</dbReference>
<evidence type="ECO:0000256" key="6">
    <source>
        <dbReference type="ARBA" id="ARBA00023134"/>
    </source>
</evidence>
<dbReference type="EMBL" id="AP021875">
    <property type="protein sequence ID" value="BBO78997.1"/>
    <property type="molecule type" value="Genomic_DNA"/>
</dbReference>
<dbReference type="Pfam" id="PF01926">
    <property type="entry name" value="MMR_HSR1"/>
    <property type="match status" value="2"/>
</dbReference>
<dbReference type="InterPro" id="IPR027417">
    <property type="entry name" value="P-loop_NTPase"/>
</dbReference>
<evidence type="ECO:0000256" key="2">
    <source>
        <dbReference type="ARBA" id="ARBA00020953"/>
    </source>
</evidence>
<dbReference type="GO" id="GO:0005525">
    <property type="term" value="F:GTP binding"/>
    <property type="evidence" value="ECO:0007669"/>
    <property type="project" value="UniProtKB-UniRule"/>
</dbReference>
<dbReference type="InterPro" id="IPR031166">
    <property type="entry name" value="G_ENGA"/>
</dbReference>
<proteinExistence type="inferred from homology"/>
<feature type="binding site" evidence="8">
    <location>
        <begin position="294"/>
        <end position="297"/>
    </location>
    <ligand>
        <name>GTP</name>
        <dbReference type="ChEBI" id="CHEBI:37565"/>
        <label>2</label>
    </ligand>
</feature>
<dbReference type="FunFam" id="3.30.300.20:FF:000004">
    <property type="entry name" value="GTPase Der"/>
    <property type="match status" value="1"/>
</dbReference>
<evidence type="ECO:0000259" key="12">
    <source>
        <dbReference type="PROSITE" id="PS51712"/>
    </source>
</evidence>
<keyword evidence="6 8" id="KW-0342">GTP-binding</keyword>
<dbReference type="SUPFAM" id="SSF52540">
    <property type="entry name" value="P-loop containing nucleoside triphosphate hydrolases"/>
    <property type="match status" value="2"/>
</dbReference>
<dbReference type="GO" id="GO:0042254">
    <property type="term" value="P:ribosome biogenesis"/>
    <property type="evidence" value="ECO:0007669"/>
    <property type="project" value="UniProtKB-KW"/>
</dbReference>
<evidence type="ECO:0000256" key="4">
    <source>
        <dbReference type="ARBA" id="ARBA00022737"/>
    </source>
</evidence>
<dbReference type="FunFam" id="3.40.50.300:FF:000040">
    <property type="entry name" value="GTPase Der"/>
    <property type="match status" value="1"/>
</dbReference>
<evidence type="ECO:0000256" key="7">
    <source>
        <dbReference type="ARBA" id="ARBA00032345"/>
    </source>
</evidence>
<evidence type="ECO:0000256" key="1">
    <source>
        <dbReference type="ARBA" id="ARBA00008279"/>
    </source>
</evidence>
<sequence length="461" mass="51420">MKPIVAIVGRPNVGKSTLFNRITRSRDAIVDDLPGVTRDRIFGDARWNDKLFTLVDTGGFAEGDDDPFAPHIRRQVTQAIADADAVVLVLDGKGGVSPFDADLIHTLRTVDKPAHFVVNKIDGEGQEKNMAEFYGLGIETLFPVSAEHGYGISDFMDALTATFPGDEESDAHPDAIRIAVVGKPNAGKSSLINAILGEQRLVVSEMAGTTRDAIDSVFIRENRHYVLVDTAGIRRKGKVSMRLEKFSIIKALRSLERCDVALIVIDAEQGISDQDVRVAGYAQDRGCGAIFLLNKWDLVDNRDGKALRRMTDDLRMAAKFLSFAPVLTVSALTGQRVPKIFSLVDAVYNQYDFRVTTGQLNKVMEKALERTPPPLHKGKRLKFYYATQVSSKPPTFVSFVSFPEAVHFSYQRYLVNQIRDAFGLDKIPLRMLLRQRTGKNPAFLNKKRTPIKGKRKRREKR</sequence>
<evidence type="ECO:0000313" key="13">
    <source>
        <dbReference type="EMBL" id="BBO78997.1"/>
    </source>
</evidence>
<feature type="binding site" evidence="8">
    <location>
        <begin position="56"/>
        <end position="60"/>
    </location>
    <ligand>
        <name>GTP</name>
        <dbReference type="ChEBI" id="CHEBI:37565"/>
        <label>1</label>
    </ligand>
</feature>
<feature type="binding site" evidence="8">
    <location>
        <begin position="9"/>
        <end position="16"/>
    </location>
    <ligand>
        <name>GTP</name>
        <dbReference type="ChEBI" id="CHEBI:37565"/>
        <label>1</label>
    </ligand>
</feature>
<accession>A0A5K7ZQ51</accession>
<dbReference type="Pfam" id="PF14714">
    <property type="entry name" value="KH_dom-like"/>
    <property type="match status" value="1"/>
</dbReference>
<dbReference type="InterPro" id="IPR006073">
    <property type="entry name" value="GTP-bd"/>
</dbReference>
<feature type="compositionally biased region" description="Basic residues" evidence="11">
    <location>
        <begin position="445"/>
        <end position="461"/>
    </location>
</feature>
<evidence type="ECO:0000256" key="5">
    <source>
        <dbReference type="ARBA" id="ARBA00022741"/>
    </source>
</evidence>
<feature type="domain" description="EngA-type G" evidence="12">
    <location>
        <begin position="3"/>
        <end position="167"/>
    </location>
</feature>
<dbReference type="InterPro" id="IPR032859">
    <property type="entry name" value="KH_dom-like"/>
</dbReference>
<dbReference type="RefSeq" id="WP_155307574.1">
    <property type="nucleotide sequence ID" value="NZ_AP021875.1"/>
</dbReference>